<name>A0ABW5UTR2_9BURK</name>
<keyword evidence="4 10" id="KW-0808">Transferase</keyword>
<keyword evidence="2" id="KW-1003">Cell membrane</keyword>
<keyword evidence="7 8" id="KW-0472">Membrane</keyword>
<dbReference type="RefSeq" id="WP_066476801.1">
    <property type="nucleotide sequence ID" value="NZ_BCNT01000006.1"/>
</dbReference>
<dbReference type="Pfam" id="PF13231">
    <property type="entry name" value="PMT_2"/>
    <property type="match status" value="1"/>
</dbReference>
<evidence type="ECO:0000256" key="6">
    <source>
        <dbReference type="ARBA" id="ARBA00022989"/>
    </source>
</evidence>
<dbReference type="InterPro" id="IPR050297">
    <property type="entry name" value="LipidA_mod_glycosyltrf_83"/>
</dbReference>
<evidence type="ECO:0000256" key="8">
    <source>
        <dbReference type="SAM" id="Phobius"/>
    </source>
</evidence>
<keyword evidence="5 8" id="KW-0812">Transmembrane</keyword>
<feature type="domain" description="Glycosyltransferase RgtA/B/C/D-like" evidence="9">
    <location>
        <begin position="66"/>
        <end position="230"/>
    </location>
</feature>
<sequence length="521" mass="57058">MSTAEASLSRQDGWKVLALVVLWLGATAWLRPLMLPDEGRYASVALEMLRSGDWLTPTLNGLPFFHKPPLFYWISGAAMGMTGSSELAARSASLAGATLGAIALYLFVRRWCGMASARRAVIVLAVQPLFFLGAQFANLDMLVAGCITATVLALAHAALSFEAGQPDRRALWLAYGLSALGVLAKGLIGFVLPAMIVGLWLILRRRWRSLLALLSLPGALLFMLVAAPWFVLMQQRFDSFLHYFFVVQHFQRFAAGGFNNVQPFWFYPAVLAGCSLPCILWSRPAFTRGYWRAEGTPGDVRLLMALMAGCVTLFFSLPQSKLIGYILPAVPALAWLMADAGQRAQASRKSRSWWRVSLAISALIGLGVVLALTANPRYSARHMGQVLKARHQPGEPVYMLGEYVYDLPFYAGLDRPVRIVDDWQSPEIARRDNWRREMVDAGAFDPALAGQVLVTPQQLPAALCGNEAAWVVGDAQATQMLPLLAQVAPVFSEHGQTLWRVDPRQVLPSCAEMPNGGSAGR</sequence>
<proteinExistence type="predicted"/>
<keyword evidence="11" id="KW-1185">Reference proteome</keyword>
<feature type="transmembrane region" description="Helical" evidence="8">
    <location>
        <begin position="173"/>
        <end position="203"/>
    </location>
</feature>
<evidence type="ECO:0000256" key="3">
    <source>
        <dbReference type="ARBA" id="ARBA00022676"/>
    </source>
</evidence>
<organism evidence="10 11">
    <name type="scientific">Comamonas terrae</name>
    <dbReference type="NCBI Taxonomy" id="673548"/>
    <lineage>
        <taxon>Bacteria</taxon>
        <taxon>Pseudomonadati</taxon>
        <taxon>Pseudomonadota</taxon>
        <taxon>Betaproteobacteria</taxon>
        <taxon>Burkholderiales</taxon>
        <taxon>Comamonadaceae</taxon>
        <taxon>Comamonas</taxon>
    </lineage>
</organism>
<evidence type="ECO:0000313" key="10">
    <source>
        <dbReference type="EMBL" id="MFD2756650.1"/>
    </source>
</evidence>
<evidence type="ECO:0000256" key="5">
    <source>
        <dbReference type="ARBA" id="ARBA00022692"/>
    </source>
</evidence>
<feature type="transmembrane region" description="Helical" evidence="8">
    <location>
        <begin position="322"/>
        <end position="341"/>
    </location>
</feature>
<feature type="transmembrane region" description="Helical" evidence="8">
    <location>
        <begin position="298"/>
        <end position="316"/>
    </location>
</feature>
<dbReference type="InterPro" id="IPR038731">
    <property type="entry name" value="RgtA/B/C-like"/>
</dbReference>
<evidence type="ECO:0000256" key="4">
    <source>
        <dbReference type="ARBA" id="ARBA00022679"/>
    </source>
</evidence>
<keyword evidence="6 8" id="KW-1133">Transmembrane helix</keyword>
<accession>A0ABW5UTR2</accession>
<feature type="transmembrane region" description="Helical" evidence="8">
    <location>
        <begin position="264"/>
        <end position="286"/>
    </location>
</feature>
<keyword evidence="3 10" id="KW-0328">Glycosyltransferase</keyword>
<dbReference type="EMBL" id="JBHUMV010000013">
    <property type="protein sequence ID" value="MFD2756650.1"/>
    <property type="molecule type" value="Genomic_DNA"/>
</dbReference>
<dbReference type="PANTHER" id="PTHR33908">
    <property type="entry name" value="MANNOSYLTRANSFERASE YKCB-RELATED"/>
    <property type="match status" value="1"/>
</dbReference>
<evidence type="ECO:0000313" key="11">
    <source>
        <dbReference type="Proteomes" id="UP001597463"/>
    </source>
</evidence>
<evidence type="ECO:0000256" key="1">
    <source>
        <dbReference type="ARBA" id="ARBA00004651"/>
    </source>
</evidence>
<feature type="transmembrane region" description="Helical" evidence="8">
    <location>
        <begin position="353"/>
        <end position="374"/>
    </location>
</feature>
<evidence type="ECO:0000256" key="2">
    <source>
        <dbReference type="ARBA" id="ARBA00022475"/>
    </source>
</evidence>
<evidence type="ECO:0000259" key="9">
    <source>
        <dbReference type="Pfam" id="PF13231"/>
    </source>
</evidence>
<feature type="transmembrane region" description="Helical" evidence="8">
    <location>
        <begin position="209"/>
        <end position="233"/>
    </location>
</feature>
<comment type="subcellular location">
    <subcellularLocation>
        <location evidence="1">Cell membrane</location>
        <topology evidence="1">Multi-pass membrane protein</topology>
    </subcellularLocation>
</comment>
<reference evidence="11" key="1">
    <citation type="journal article" date="2019" name="Int. J. Syst. Evol. Microbiol.">
        <title>The Global Catalogue of Microorganisms (GCM) 10K type strain sequencing project: providing services to taxonomists for standard genome sequencing and annotation.</title>
        <authorList>
            <consortium name="The Broad Institute Genomics Platform"/>
            <consortium name="The Broad Institute Genome Sequencing Center for Infectious Disease"/>
            <person name="Wu L."/>
            <person name="Ma J."/>
        </authorList>
    </citation>
    <scope>NUCLEOTIDE SEQUENCE [LARGE SCALE GENOMIC DNA]</scope>
    <source>
        <strain evidence="11">TISTR 1906</strain>
    </source>
</reference>
<dbReference type="GO" id="GO:0016757">
    <property type="term" value="F:glycosyltransferase activity"/>
    <property type="evidence" value="ECO:0007669"/>
    <property type="project" value="UniProtKB-KW"/>
</dbReference>
<feature type="transmembrane region" description="Helical" evidence="8">
    <location>
        <begin position="87"/>
        <end position="108"/>
    </location>
</feature>
<dbReference type="Proteomes" id="UP001597463">
    <property type="component" value="Unassembled WGS sequence"/>
</dbReference>
<gene>
    <name evidence="10" type="ORF">ACFSW6_21465</name>
</gene>
<protein>
    <submittedName>
        <fullName evidence="10">Glycosyltransferase family 39 protein</fullName>
        <ecNumber evidence="10">2.4.-.-</ecNumber>
    </submittedName>
</protein>
<dbReference type="PANTHER" id="PTHR33908:SF3">
    <property type="entry name" value="UNDECAPRENYL PHOSPHATE-ALPHA-4-AMINO-4-DEOXY-L-ARABINOSE ARABINOSYL TRANSFERASE"/>
    <property type="match status" value="1"/>
</dbReference>
<evidence type="ECO:0000256" key="7">
    <source>
        <dbReference type="ARBA" id="ARBA00023136"/>
    </source>
</evidence>
<feature type="transmembrane region" description="Helical" evidence="8">
    <location>
        <begin position="12"/>
        <end position="30"/>
    </location>
</feature>
<comment type="caution">
    <text evidence="10">The sequence shown here is derived from an EMBL/GenBank/DDBJ whole genome shotgun (WGS) entry which is preliminary data.</text>
</comment>
<dbReference type="EC" id="2.4.-.-" evidence="10"/>